<name>A0AAE0NQT2_9PEZI</name>
<protein>
    <recommendedName>
        <fullName evidence="4">BTB domain-containing protein</fullName>
    </recommendedName>
</protein>
<evidence type="ECO:0008006" key="4">
    <source>
        <dbReference type="Google" id="ProtNLM"/>
    </source>
</evidence>
<feature type="region of interest" description="Disordered" evidence="1">
    <location>
        <begin position="219"/>
        <end position="312"/>
    </location>
</feature>
<dbReference type="PANTHER" id="PTHR37538">
    <property type="entry name" value="BTB DOMAIN-CONTAINING PROTEIN"/>
    <property type="match status" value="1"/>
</dbReference>
<dbReference type="EMBL" id="JAULSW010000004">
    <property type="protein sequence ID" value="KAK3386028.1"/>
    <property type="molecule type" value="Genomic_DNA"/>
</dbReference>
<accession>A0AAE0NQT2</accession>
<feature type="region of interest" description="Disordered" evidence="1">
    <location>
        <begin position="373"/>
        <end position="392"/>
    </location>
</feature>
<evidence type="ECO:0000313" key="2">
    <source>
        <dbReference type="EMBL" id="KAK3386028.1"/>
    </source>
</evidence>
<reference evidence="2" key="1">
    <citation type="journal article" date="2023" name="Mol. Phylogenet. Evol.">
        <title>Genome-scale phylogeny and comparative genomics of the fungal order Sordariales.</title>
        <authorList>
            <person name="Hensen N."/>
            <person name="Bonometti L."/>
            <person name="Westerberg I."/>
            <person name="Brannstrom I.O."/>
            <person name="Guillou S."/>
            <person name="Cros-Aarteil S."/>
            <person name="Calhoun S."/>
            <person name="Haridas S."/>
            <person name="Kuo A."/>
            <person name="Mondo S."/>
            <person name="Pangilinan J."/>
            <person name="Riley R."/>
            <person name="LaButti K."/>
            <person name="Andreopoulos B."/>
            <person name="Lipzen A."/>
            <person name="Chen C."/>
            <person name="Yan M."/>
            <person name="Daum C."/>
            <person name="Ng V."/>
            <person name="Clum A."/>
            <person name="Steindorff A."/>
            <person name="Ohm R.A."/>
            <person name="Martin F."/>
            <person name="Silar P."/>
            <person name="Natvig D.O."/>
            <person name="Lalanne C."/>
            <person name="Gautier V."/>
            <person name="Ament-Velasquez S.L."/>
            <person name="Kruys A."/>
            <person name="Hutchinson M.I."/>
            <person name="Powell A.J."/>
            <person name="Barry K."/>
            <person name="Miller A.N."/>
            <person name="Grigoriev I.V."/>
            <person name="Debuchy R."/>
            <person name="Gladieux P."/>
            <person name="Hiltunen Thoren M."/>
            <person name="Johannesson H."/>
        </authorList>
    </citation>
    <scope>NUCLEOTIDE SEQUENCE</scope>
    <source>
        <strain evidence="2">CBS 232.78</strain>
    </source>
</reference>
<organism evidence="2 3">
    <name type="scientific">Podospora didyma</name>
    <dbReference type="NCBI Taxonomy" id="330526"/>
    <lineage>
        <taxon>Eukaryota</taxon>
        <taxon>Fungi</taxon>
        <taxon>Dikarya</taxon>
        <taxon>Ascomycota</taxon>
        <taxon>Pezizomycotina</taxon>
        <taxon>Sordariomycetes</taxon>
        <taxon>Sordariomycetidae</taxon>
        <taxon>Sordariales</taxon>
        <taxon>Podosporaceae</taxon>
        <taxon>Podospora</taxon>
    </lineage>
</organism>
<comment type="caution">
    <text evidence="2">The sequence shown here is derived from an EMBL/GenBank/DDBJ whole genome shotgun (WGS) entry which is preliminary data.</text>
</comment>
<dbReference type="AlphaFoldDB" id="A0AAE0NQT2"/>
<proteinExistence type="predicted"/>
<keyword evidence="3" id="KW-1185">Reference proteome</keyword>
<gene>
    <name evidence="2" type="ORF">B0H63DRAFT_450022</name>
</gene>
<evidence type="ECO:0000313" key="3">
    <source>
        <dbReference type="Proteomes" id="UP001285441"/>
    </source>
</evidence>
<dbReference type="PANTHER" id="PTHR37538:SF1">
    <property type="entry name" value="BTB DOMAIN-CONTAINING PROTEIN"/>
    <property type="match status" value="1"/>
</dbReference>
<dbReference type="Proteomes" id="UP001285441">
    <property type="component" value="Unassembled WGS sequence"/>
</dbReference>
<feature type="compositionally biased region" description="Basic residues" evidence="1">
    <location>
        <begin position="296"/>
        <end position="307"/>
    </location>
</feature>
<feature type="compositionally biased region" description="Low complexity" evidence="1">
    <location>
        <begin position="252"/>
        <end position="273"/>
    </location>
</feature>
<sequence>MAFEIGATPTRSSFYNDSWFEASPLSSSKMVSLQFKHGEPLHVHEDLLFHERKMRVLIPTATKNQEVFRQFISRISRSAGHILVQFLYTGRYSPLRWKGPTDDDMVKAASLHTAIEVYATARFFRLSWLEYLAKDEITKLAKDVDLFTIIDIVKETYPDVSGNDTWFPTFIKSTMKAALEKPRVPATAATSLDKMLLWGAMEVFRDKLDALTAMTTSAAEQHVSDATPAPRTKEGKKAAVEPPETVEEAVLESELPAESLSAEVEPVTFPVEEPLVEKDPLPEPEPEGDTWAIPAKKSKKGKKAAKKAKADELVAFPDEEPLLKEEPLVEEKPLPEPEAEVVEEFFVPTKKSKKDKKKKGKLLVEDETLAPIGVPADSPIAEGWVGAESDSF</sequence>
<evidence type="ECO:0000256" key="1">
    <source>
        <dbReference type="SAM" id="MobiDB-lite"/>
    </source>
</evidence>
<reference evidence="2" key="2">
    <citation type="submission" date="2023-06" db="EMBL/GenBank/DDBJ databases">
        <authorList>
            <consortium name="Lawrence Berkeley National Laboratory"/>
            <person name="Haridas S."/>
            <person name="Hensen N."/>
            <person name="Bonometti L."/>
            <person name="Westerberg I."/>
            <person name="Brannstrom I.O."/>
            <person name="Guillou S."/>
            <person name="Cros-Aarteil S."/>
            <person name="Calhoun S."/>
            <person name="Kuo A."/>
            <person name="Mondo S."/>
            <person name="Pangilinan J."/>
            <person name="Riley R."/>
            <person name="LaButti K."/>
            <person name="Andreopoulos B."/>
            <person name="Lipzen A."/>
            <person name="Chen C."/>
            <person name="Yanf M."/>
            <person name="Daum C."/>
            <person name="Ng V."/>
            <person name="Clum A."/>
            <person name="Steindorff A."/>
            <person name="Ohm R."/>
            <person name="Martin F."/>
            <person name="Silar P."/>
            <person name="Natvig D."/>
            <person name="Lalanne C."/>
            <person name="Gautier V."/>
            <person name="Ament-velasquez S.L."/>
            <person name="Kruys A."/>
            <person name="Hutchinson M.I."/>
            <person name="Powell A.J."/>
            <person name="Barry K."/>
            <person name="Miller A.N."/>
            <person name="Grigoriev I.V."/>
            <person name="Debuchy R."/>
            <person name="Gladieux P."/>
            <person name="Thoren M.H."/>
            <person name="Johannesson H."/>
        </authorList>
    </citation>
    <scope>NUCLEOTIDE SEQUENCE</scope>
    <source>
        <strain evidence="2">CBS 232.78</strain>
    </source>
</reference>